<reference evidence="1 2" key="2">
    <citation type="journal article" date="2009" name="PLoS ONE">
        <title>The photosynthetic apparatus and its regulation in the aerobic gammaproteobacterium Congregibacter litoralis gen. nov., sp. nov.</title>
        <authorList>
            <person name="Spring S."/>
            <person name="Lunsdorf H."/>
            <person name="Fuchs B.M."/>
            <person name="Tindall B.J."/>
        </authorList>
    </citation>
    <scope>NUCLEOTIDE SEQUENCE [LARGE SCALE GENOMIC DNA]</scope>
    <source>
        <strain evidence="1">KT71</strain>
    </source>
</reference>
<reference evidence="1 2" key="1">
    <citation type="journal article" date="2007" name="Proc. Natl. Acad. Sci. U.S.A.">
        <title>Characterization of a marine gammaproteobacterium capable of aerobic anoxygenic photosynthesis.</title>
        <authorList>
            <person name="Fuchs B.M."/>
            <person name="Spring S."/>
            <person name="Teeling H."/>
            <person name="Quast C."/>
            <person name="Wulf J."/>
            <person name="Schattenhofer M."/>
            <person name="Yan S."/>
            <person name="Ferriera S."/>
            <person name="Johnson J."/>
            <person name="Glockner F.O."/>
            <person name="Amann R."/>
        </authorList>
    </citation>
    <scope>NUCLEOTIDE SEQUENCE [LARGE SCALE GENOMIC DNA]</scope>
    <source>
        <strain evidence="1">KT71</strain>
    </source>
</reference>
<dbReference type="EMBL" id="AAOA02000004">
    <property type="protein sequence ID" value="EAQ96545.1"/>
    <property type="molecule type" value="Genomic_DNA"/>
</dbReference>
<dbReference type="AlphaFoldDB" id="A4ABN2"/>
<protein>
    <submittedName>
        <fullName evidence="1">Uncharacterized protein</fullName>
    </submittedName>
</protein>
<comment type="caution">
    <text evidence="1">The sequence shown here is derived from an EMBL/GenBank/DDBJ whole genome shotgun (WGS) entry which is preliminary data.</text>
</comment>
<evidence type="ECO:0000313" key="2">
    <source>
        <dbReference type="Proteomes" id="UP000019205"/>
    </source>
</evidence>
<dbReference type="HOGENOM" id="CLU_1608054_0_0_6"/>
<dbReference type="STRING" id="314285.KT71_05957"/>
<sequence>MARSLVSVSRLLMVSLPDMVNRQHMASHRDMVSSQDTVNHQHMVSLPDMVSNRDTVNRQRMVSLPDMVSNRDTVNRQHMVSLPDMVSSQDMVNRQGMVSNRVTVSHLHILSHSLFLVSPYPVNLRLTLIKVSHPSTPGSKVRHAHSRLFFVATQDCCDPSQIDRN</sequence>
<proteinExistence type="predicted"/>
<organism evidence="1 2">
    <name type="scientific">Congregibacter litoralis KT71</name>
    <dbReference type="NCBI Taxonomy" id="314285"/>
    <lineage>
        <taxon>Bacteria</taxon>
        <taxon>Pseudomonadati</taxon>
        <taxon>Pseudomonadota</taxon>
        <taxon>Gammaproteobacteria</taxon>
        <taxon>Cellvibrionales</taxon>
        <taxon>Halieaceae</taxon>
        <taxon>Congregibacter</taxon>
    </lineage>
</organism>
<keyword evidence="2" id="KW-1185">Reference proteome</keyword>
<accession>A4ABN2</accession>
<name>A4ABN2_9GAMM</name>
<gene>
    <name evidence="1" type="ORF">KT71_05957</name>
</gene>
<dbReference type="Proteomes" id="UP000019205">
    <property type="component" value="Chromosome"/>
</dbReference>
<evidence type="ECO:0000313" key="1">
    <source>
        <dbReference type="EMBL" id="EAQ96545.1"/>
    </source>
</evidence>